<organism evidence="10 11">
    <name type="scientific">Clostridium beijerinckii</name>
    <name type="common">Clostridium MP</name>
    <dbReference type="NCBI Taxonomy" id="1520"/>
    <lineage>
        <taxon>Bacteria</taxon>
        <taxon>Bacillati</taxon>
        <taxon>Bacillota</taxon>
        <taxon>Clostridia</taxon>
        <taxon>Eubacteriales</taxon>
        <taxon>Clostridiaceae</taxon>
        <taxon>Clostridium</taxon>
    </lineage>
</organism>
<dbReference type="PANTHER" id="PTHR32309">
    <property type="entry name" value="TYROSINE-PROTEIN KINASE"/>
    <property type="match status" value="1"/>
</dbReference>
<comment type="catalytic activity">
    <reaction evidence="8">
        <text>L-tyrosyl-[protein] + ATP = O-phospho-L-tyrosyl-[protein] + ADP + H(+)</text>
        <dbReference type="Rhea" id="RHEA:10596"/>
        <dbReference type="Rhea" id="RHEA-COMP:10136"/>
        <dbReference type="Rhea" id="RHEA-COMP:20101"/>
        <dbReference type="ChEBI" id="CHEBI:15378"/>
        <dbReference type="ChEBI" id="CHEBI:30616"/>
        <dbReference type="ChEBI" id="CHEBI:46858"/>
        <dbReference type="ChEBI" id="CHEBI:61978"/>
        <dbReference type="ChEBI" id="CHEBI:456216"/>
        <dbReference type="EC" id="2.7.10.2"/>
    </reaction>
</comment>
<protein>
    <recommendedName>
        <fullName evidence="2">non-specific protein-tyrosine kinase</fullName>
        <ecNumber evidence="2">2.7.10.2</ecNumber>
    </recommendedName>
</protein>
<evidence type="ECO:0000256" key="4">
    <source>
        <dbReference type="ARBA" id="ARBA00022741"/>
    </source>
</evidence>
<comment type="similarity">
    <text evidence="1">Belongs to the CpsD/CapB family.</text>
</comment>
<keyword evidence="6" id="KW-0067">ATP-binding</keyword>
<dbReference type="InterPro" id="IPR005702">
    <property type="entry name" value="Wzc-like_C"/>
</dbReference>
<evidence type="ECO:0000256" key="2">
    <source>
        <dbReference type="ARBA" id="ARBA00011903"/>
    </source>
</evidence>
<evidence type="ECO:0000256" key="8">
    <source>
        <dbReference type="ARBA" id="ARBA00051245"/>
    </source>
</evidence>
<name>A0A1S8SAS0_CLOBE</name>
<sequence length="270" mass="30222">MSLLEKIKGYTLEIMKRYKLEEARSYKADRMKSYKLEKTVVDNRIHAGFIVEDKPKSIVSEAYRTLRTNIQYSSFDKEIRTIAVTSAEMAEGKSTVAGNIAASFAQNEKKVILVDCDLRKPSVHKNFKVSNLIGLSEVLLGKAEIEEAVQKRNDNFYFLTSGKIPPNPSEMLSSSAMSNLIERLKVEFNIVVLDTAPLKAVTDAQILSTKVDGTILVIRAGETKRDIVMDAKNLLDKVGANIIGTVLHAVENTRGKYSYYYGNDEDKDNL</sequence>
<dbReference type="InterPro" id="IPR025669">
    <property type="entry name" value="AAA_dom"/>
</dbReference>
<reference evidence="10 11" key="1">
    <citation type="submission" date="2016-05" db="EMBL/GenBank/DDBJ databases">
        <title>Microbial solvent formation.</title>
        <authorList>
            <person name="Poehlein A."/>
            <person name="Montoya Solano J.D."/>
            <person name="Flitsch S."/>
            <person name="Krabben P."/>
            <person name="Duerre P."/>
            <person name="Daniel R."/>
        </authorList>
    </citation>
    <scope>NUCLEOTIDE SEQUENCE [LARGE SCALE GENOMIC DNA]</scope>
    <source>
        <strain evidence="10 11">DSM 53</strain>
    </source>
</reference>
<evidence type="ECO:0000259" key="9">
    <source>
        <dbReference type="Pfam" id="PF13614"/>
    </source>
</evidence>
<dbReference type="NCBIfam" id="TIGR01007">
    <property type="entry name" value="eps_fam"/>
    <property type="match status" value="1"/>
</dbReference>
<evidence type="ECO:0000313" key="11">
    <source>
        <dbReference type="Proteomes" id="UP000190973"/>
    </source>
</evidence>
<dbReference type="SUPFAM" id="SSF52540">
    <property type="entry name" value="P-loop containing nucleoside triphosphate hydrolases"/>
    <property type="match status" value="1"/>
</dbReference>
<dbReference type="CDD" id="cd05387">
    <property type="entry name" value="BY-kinase"/>
    <property type="match status" value="1"/>
</dbReference>
<evidence type="ECO:0000256" key="1">
    <source>
        <dbReference type="ARBA" id="ARBA00007316"/>
    </source>
</evidence>
<dbReference type="InterPro" id="IPR050445">
    <property type="entry name" value="Bact_polysacc_biosynth/exp"/>
</dbReference>
<dbReference type="EMBL" id="LZZI01000021">
    <property type="protein sequence ID" value="OOM62608.1"/>
    <property type="molecule type" value="Genomic_DNA"/>
</dbReference>
<dbReference type="PANTHER" id="PTHR32309:SF13">
    <property type="entry name" value="FERRIC ENTEROBACTIN TRANSPORT PROTEIN FEPE"/>
    <property type="match status" value="1"/>
</dbReference>
<feature type="domain" description="AAA" evidence="9">
    <location>
        <begin position="80"/>
        <end position="209"/>
    </location>
</feature>
<proteinExistence type="inferred from homology"/>
<evidence type="ECO:0000256" key="5">
    <source>
        <dbReference type="ARBA" id="ARBA00022777"/>
    </source>
</evidence>
<comment type="caution">
    <text evidence="10">The sequence shown here is derived from an EMBL/GenBank/DDBJ whole genome shotgun (WGS) entry which is preliminary data.</text>
</comment>
<dbReference type="GO" id="GO:0005524">
    <property type="term" value="F:ATP binding"/>
    <property type="evidence" value="ECO:0007669"/>
    <property type="project" value="UniProtKB-KW"/>
</dbReference>
<dbReference type="Pfam" id="PF13614">
    <property type="entry name" value="AAA_31"/>
    <property type="match status" value="1"/>
</dbReference>
<dbReference type="GO" id="GO:0004715">
    <property type="term" value="F:non-membrane spanning protein tyrosine kinase activity"/>
    <property type="evidence" value="ECO:0007669"/>
    <property type="project" value="UniProtKB-EC"/>
</dbReference>
<dbReference type="Gene3D" id="3.40.50.300">
    <property type="entry name" value="P-loop containing nucleotide triphosphate hydrolases"/>
    <property type="match status" value="1"/>
</dbReference>
<dbReference type="Proteomes" id="UP000190973">
    <property type="component" value="Unassembled WGS sequence"/>
</dbReference>
<dbReference type="InterPro" id="IPR027417">
    <property type="entry name" value="P-loop_NTPase"/>
</dbReference>
<dbReference type="GO" id="GO:0005886">
    <property type="term" value="C:plasma membrane"/>
    <property type="evidence" value="ECO:0007669"/>
    <property type="project" value="TreeGrafter"/>
</dbReference>
<keyword evidence="7" id="KW-0829">Tyrosine-protein kinase</keyword>
<gene>
    <name evidence="10" type="primary">ywqD_1</name>
    <name evidence="10" type="ORF">CLBCK_16510</name>
</gene>
<keyword evidence="4" id="KW-0547">Nucleotide-binding</keyword>
<evidence type="ECO:0000313" key="10">
    <source>
        <dbReference type="EMBL" id="OOM62608.1"/>
    </source>
</evidence>
<dbReference type="FunFam" id="3.40.50.300:FF:000527">
    <property type="entry name" value="Tyrosine-protein kinase etk"/>
    <property type="match status" value="1"/>
</dbReference>
<evidence type="ECO:0000256" key="7">
    <source>
        <dbReference type="ARBA" id="ARBA00023137"/>
    </source>
</evidence>
<keyword evidence="5 10" id="KW-0418">Kinase</keyword>
<accession>A0A1S8SAS0</accession>
<dbReference type="GO" id="GO:0042802">
    <property type="term" value="F:identical protein binding"/>
    <property type="evidence" value="ECO:0007669"/>
    <property type="project" value="UniProtKB-ARBA"/>
</dbReference>
<dbReference type="EC" id="2.7.10.2" evidence="2"/>
<evidence type="ECO:0000256" key="3">
    <source>
        <dbReference type="ARBA" id="ARBA00022679"/>
    </source>
</evidence>
<dbReference type="AlphaFoldDB" id="A0A1S8SAS0"/>
<keyword evidence="3 10" id="KW-0808">Transferase</keyword>
<evidence type="ECO:0000256" key="6">
    <source>
        <dbReference type="ARBA" id="ARBA00022840"/>
    </source>
</evidence>